<protein>
    <submittedName>
        <fullName evidence="1">Uncharacterized protein</fullName>
    </submittedName>
</protein>
<evidence type="ECO:0000313" key="2">
    <source>
        <dbReference type="Proteomes" id="UP000485058"/>
    </source>
</evidence>
<feature type="non-terminal residue" evidence="1">
    <location>
        <position position="119"/>
    </location>
</feature>
<accession>A0A699YYD4</accession>
<dbReference type="Proteomes" id="UP000485058">
    <property type="component" value="Unassembled WGS sequence"/>
</dbReference>
<proteinExistence type="predicted"/>
<organism evidence="1 2">
    <name type="scientific">Haematococcus lacustris</name>
    <name type="common">Green alga</name>
    <name type="synonym">Haematococcus pluvialis</name>
    <dbReference type="NCBI Taxonomy" id="44745"/>
    <lineage>
        <taxon>Eukaryota</taxon>
        <taxon>Viridiplantae</taxon>
        <taxon>Chlorophyta</taxon>
        <taxon>core chlorophytes</taxon>
        <taxon>Chlorophyceae</taxon>
        <taxon>CS clade</taxon>
        <taxon>Chlamydomonadales</taxon>
        <taxon>Haematococcaceae</taxon>
        <taxon>Haematococcus</taxon>
    </lineage>
</organism>
<keyword evidence="2" id="KW-1185">Reference proteome</keyword>
<evidence type="ECO:0000313" key="1">
    <source>
        <dbReference type="EMBL" id="GFH14661.1"/>
    </source>
</evidence>
<name>A0A699YYD4_HAELA</name>
<comment type="caution">
    <text evidence="1">The sequence shown here is derived from an EMBL/GenBank/DDBJ whole genome shotgun (WGS) entry which is preliminary data.</text>
</comment>
<dbReference type="EMBL" id="BLLF01000751">
    <property type="protein sequence ID" value="GFH14661.1"/>
    <property type="molecule type" value="Genomic_DNA"/>
</dbReference>
<reference evidence="1 2" key="1">
    <citation type="submission" date="2020-02" db="EMBL/GenBank/DDBJ databases">
        <title>Draft genome sequence of Haematococcus lacustris strain NIES-144.</title>
        <authorList>
            <person name="Morimoto D."/>
            <person name="Nakagawa S."/>
            <person name="Yoshida T."/>
            <person name="Sawayama S."/>
        </authorList>
    </citation>
    <scope>NUCLEOTIDE SEQUENCE [LARGE SCALE GENOMIC DNA]</scope>
    <source>
        <strain evidence="1 2">NIES-144</strain>
    </source>
</reference>
<gene>
    <name evidence="1" type="ORF">HaLaN_10760</name>
</gene>
<feature type="non-terminal residue" evidence="1">
    <location>
        <position position="1"/>
    </location>
</feature>
<dbReference type="AlphaFoldDB" id="A0A699YYD4"/>
<sequence>MVEGISLPLSAVEHMAPVPVRLSRYTPSLSPTAGSSAGEGGNIIQGVTSTEESPVTPLELLHLPSVQWVGLGEGQRQGRLRLNLRLYSQLPCWGIINITGPGLQAWSFTDHLQPSSVCK</sequence>